<reference evidence="3 4" key="1">
    <citation type="journal article" date="2019" name="Int. J. Syst. Evol. Microbiol.">
        <title>The Global Catalogue of Microorganisms (GCM) 10K type strain sequencing project: providing services to taxonomists for standard genome sequencing and annotation.</title>
        <authorList>
            <consortium name="The Broad Institute Genomics Platform"/>
            <consortium name="The Broad Institute Genome Sequencing Center for Infectious Disease"/>
            <person name="Wu L."/>
            <person name="Ma J."/>
        </authorList>
    </citation>
    <scope>NUCLEOTIDE SEQUENCE [LARGE SCALE GENOMIC DNA]</scope>
    <source>
        <strain evidence="3 4">DSM 29988</strain>
    </source>
</reference>
<dbReference type="InterPro" id="IPR037401">
    <property type="entry name" value="SnoaL-like"/>
</dbReference>
<feature type="domain" description="SnoaL-like" evidence="2">
    <location>
        <begin position="9"/>
        <end position="112"/>
    </location>
</feature>
<dbReference type="SUPFAM" id="SSF54427">
    <property type="entry name" value="NTF2-like"/>
    <property type="match status" value="1"/>
</dbReference>
<proteinExistence type="predicted"/>
<dbReference type="AlphaFoldDB" id="A0ABD5ZCZ1"/>
<feature type="region of interest" description="Disordered" evidence="1">
    <location>
        <begin position="58"/>
        <end position="80"/>
    </location>
</feature>
<dbReference type="InterPro" id="IPR032710">
    <property type="entry name" value="NTF2-like_dom_sf"/>
</dbReference>
<dbReference type="Proteomes" id="UP001596481">
    <property type="component" value="Unassembled WGS sequence"/>
</dbReference>
<dbReference type="Gene3D" id="3.10.450.50">
    <property type="match status" value="1"/>
</dbReference>
<dbReference type="Pfam" id="PF12680">
    <property type="entry name" value="SnoaL_2"/>
    <property type="match status" value="1"/>
</dbReference>
<evidence type="ECO:0000313" key="4">
    <source>
        <dbReference type="Proteomes" id="UP001596481"/>
    </source>
</evidence>
<name>A0ABD5ZCZ1_9EURY</name>
<evidence type="ECO:0000313" key="3">
    <source>
        <dbReference type="EMBL" id="MFC7202778.1"/>
    </source>
</evidence>
<comment type="caution">
    <text evidence="3">The sequence shown here is derived from an EMBL/GenBank/DDBJ whole genome shotgun (WGS) entry which is preliminary data.</text>
</comment>
<organism evidence="3 4">
    <name type="scientific">Haloferax namakaokahaiae</name>
    <dbReference type="NCBI Taxonomy" id="1748331"/>
    <lineage>
        <taxon>Archaea</taxon>
        <taxon>Methanobacteriati</taxon>
        <taxon>Methanobacteriota</taxon>
        <taxon>Stenosarchaea group</taxon>
        <taxon>Halobacteria</taxon>
        <taxon>Halobacteriales</taxon>
        <taxon>Haloferacaceae</taxon>
        <taxon>Haloferax</taxon>
    </lineage>
</organism>
<keyword evidence="4" id="KW-1185">Reference proteome</keyword>
<gene>
    <name evidence="3" type="ORF">ACFQJC_04575</name>
</gene>
<accession>A0ABD5ZCZ1</accession>
<evidence type="ECO:0000259" key="2">
    <source>
        <dbReference type="Pfam" id="PF12680"/>
    </source>
</evidence>
<dbReference type="EMBL" id="JBHTAA010000001">
    <property type="protein sequence ID" value="MFC7202778.1"/>
    <property type="molecule type" value="Genomic_DNA"/>
</dbReference>
<dbReference type="RefSeq" id="WP_390222068.1">
    <property type="nucleotide sequence ID" value="NZ_JBHTAA010000001.1"/>
</dbReference>
<evidence type="ECO:0000256" key="1">
    <source>
        <dbReference type="SAM" id="MobiDB-lite"/>
    </source>
</evidence>
<sequence length="122" mass="14008">MDSELTDLARRYYEAIDDKRYDDLRAVLAPEFVQYRGDMTLDGRDEFVSFMREDRPNKETSHVLDGIETTSGTKGDEGETEVVVEGRLLDADGEVMFGFRDRFRVEHGQLAELKTVARPVEN</sequence>
<protein>
    <submittedName>
        <fullName evidence="3">Nuclear transport factor 2 family protein</fullName>
    </submittedName>
</protein>